<keyword evidence="3" id="KW-0808">Transferase</keyword>
<evidence type="ECO:0000256" key="1">
    <source>
        <dbReference type="SAM" id="Phobius"/>
    </source>
</evidence>
<evidence type="ECO:0000313" key="4">
    <source>
        <dbReference type="Proteomes" id="UP000236291"/>
    </source>
</evidence>
<feature type="transmembrane region" description="Helical" evidence="1">
    <location>
        <begin position="187"/>
        <end position="207"/>
    </location>
</feature>
<keyword evidence="1" id="KW-0812">Transmembrane</keyword>
<feature type="domain" description="N-acetyltransferase ESCO acetyl-transferase" evidence="2">
    <location>
        <begin position="109"/>
        <end position="176"/>
    </location>
</feature>
<dbReference type="EMBL" id="ASHM01022088">
    <property type="protein sequence ID" value="PNY03000.1"/>
    <property type="molecule type" value="Genomic_DNA"/>
</dbReference>
<feature type="non-terminal residue" evidence="3">
    <location>
        <position position="1"/>
    </location>
</feature>
<dbReference type="Pfam" id="PF13880">
    <property type="entry name" value="Acetyltransf_13"/>
    <property type="match status" value="1"/>
</dbReference>
<dbReference type="PANTHER" id="PTHR45884:SF2">
    <property type="entry name" value="N-ACETYLTRANSFERASE ECO"/>
    <property type="match status" value="1"/>
</dbReference>
<dbReference type="GO" id="GO:0000785">
    <property type="term" value="C:chromatin"/>
    <property type="evidence" value="ECO:0007669"/>
    <property type="project" value="TreeGrafter"/>
</dbReference>
<comment type="caution">
    <text evidence="3">The sequence shown here is derived from an EMBL/GenBank/DDBJ whole genome shotgun (WGS) entry which is preliminary data.</text>
</comment>
<proteinExistence type="predicted"/>
<accession>A0A2K3NJ00</accession>
<gene>
    <name evidence="3" type="ORF">L195_g026322</name>
</gene>
<sequence length="217" mass="24179">VPPSTCTWRKSGFRHLLTWCDWHFRHPAVHGVMLSSAMYRHLSSITFCPEQVYLFVSLQRIVGCVVAEPINEAFRIVSCSVVEDSARKREKKPCPTTLQAIFCESNPVAAVCGIRAIWVTPSNRRKHIASQILDAVRKSFCTGMEFEHAQLAFSVPTSVGKAFAHSYTGTGSFLVYKEAQPGSRNSCGIMCIALTFVKIIAMLIQSLSSYEVLVSWD</sequence>
<dbReference type="GO" id="GO:0005634">
    <property type="term" value="C:nucleus"/>
    <property type="evidence" value="ECO:0007669"/>
    <property type="project" value="TreeGrafter"/>
</dbReference>
<evidence type="ECO:0000259" key="2">
    <source>
        <dbReference type="Pfam" id="PF13880"/>
    </source>
</evidence>
<dbReference type="InterPro" id="IPR028009">
    <property type="entry name" value="ESCO_Acetyltransf_dom"/>
</dbReference>
<dbReference type="STRING" id="57577.A0A2K3NJ00"/>
<dbReference type="GO" id="GO:0061733">
    <property type="term" value="F:protein-lysine-acetyltransferase activity"/>
    <property type="evidence" value="ECO:0007669"/>
    <property type="project" value="TreeGrafter"/>
</dbReference>
<keyword evidence="1" id="KW-1133">Transmembrane helix</keyword>
<reference evidence="3 4" key="2">
    <citation type="journal article" date="2017" name="Front. Plant Sci.">
        <title>Gene Classification and Mining of Molecular Markers Useful in Red Clover (Trifolium pratense) Breeding.</title>
        <authorList>
            <person name="Istvanek J."/>
            <person name="Dluhosova J."/>
            <person name="Dluhos P."/>
            <person name="Patkova L."/>
            <person name="Nedelnik J."/>
            <person name="Repkova J."/>
        </authorList>
    </citation>
    <scope>NUCLEOTIDE SEQUENCE [LARGE SCALE GENOMIC DNA]</scope>
    <source>
        <strain evidence="4">cv. Tatra</strain>
        <tissue evidence="3">Young leaves</tissue>
    </source>
</reference>
<organism evidence="3 4">
    <name type="scientific">Trifolium pratense</name>
    <name type="common">Red clover</name>
    <dbReference type="NCBI Taxonomy" id="57577"/>
    <lineage>
        <taxon>Eukaryota</taxon>
        <taxon>Viridiplantae</taxon>
        <taxon>Streptophyta</taxon>
        <taxon>Embryophyta</taxon>
        <taxon>Tracheophyta</taxon>
        <taxon>Spermatophyta</taxon>
        <taxon>Magnoliopsida</taxon>
        <taxon>eudicotyledons</taxon>
        <taxon>Gunneridae</taxon>
        <taxon>Pentapetalae</taxon>
        <taxon>rosids</taxon>
        <taxon>fabids</taxon>
        <taxon>Fabales</taxon>
        <taxon>Fabaceae</taxon>
        <taxon>Papilionoideae</taxon>
        <taxon>50 kb inversion clade</taxon>
        <taxon>NPAAA clade</taxon>
        <taxon>Hologalegina</taxon>
        <taxon>IRL clade</taxon>
        <taxon>Trifolieae</taxon>
        <taxon>Trifolium</taxon>
    </lineage>
</organism>
<protein>
    <submittedName>
        <fullName evidence="3">N-acetyltransferase ESCO2-like protein</fullName>
    </submittedName>
</protein>
<evidence type="ECO:0000313" key="3">
    <source>
        <dbReference type="EMBL" id="PNY03000.1"/>
    </source>
</evidence>
<dbReference type="PANTHER" id="PTHR45884">
    <property type="entry name" value="N-ACETYLTRANSFERASE ECO"/>
    <property type="match status" value="1"/>
</dbReference>
<dbReference type="AlphaFoldDB" id="A0A2K3NJ00"/>
<reference evidence="3 4" key="1">
    <citation type="journal article" date="2014" name="Am. J. Bot.">
        <title>Genome assembly and annotation for red clover (Trifolium pratense; Fabaceae).</title>
        <authorList>
            <person name="Istvanek J."/>
            <person name="Jaros M."/>
            <person name="Krenek A."/>
            <person name="Repkova J."/>
        </authorList>
    </citation>
    <scope>NUCLEOTIDE SEQUENCE [LARGE SCALE GENOMIC DNA]</scope>
    <source>
        <strain evidence="4">cv. Tatra</strain>
        <tissue evidence="3">Young leaves</tissue>
    </source>
</reference>
<keyword evidence="1" id="KW-0472">Membrane</keyword>
<dbReference type="GO" id="GO:0007064">
    <property type="term" value="P:mitotic sister chromatid cohesion"/>
    <property type="evidence" value="ECO:0007669"/>
    <property type="project" value="TreeGrafter"/>
</dbReference>
<name>A0A2K3NJ00_TRIPR</name>
<dbReference type="Proteomes" id="UP000236291">
    <property type="component" value="Unassembled WGS sequence"/>
</dbReference>